<proteinExistence type="predicted"/>
<keyword evidence="3" id="KW-1185">Reference proteome</keyword>
<evidence type="ECO:0000259" key="1">
    <source>
        <dbReference type="PROSITE" id="PS50800"/>
    </source>
</evidence>
<dbReference type="PANTHER" id="PTHR35910:SF1">
    <property type="entry name" value="2EXR DOMAIN-CONTAINING PROTEIN"/>
    <property type="match status" value="1"/>
</dbReference>
<comment type="caution">
    <text evidence="2">The sequence shown here is derived from an EMBL/GenBank/DDBJ whole genome shotgun (WGS) entry which is preliminary data.</text>
</comment>
<feature type="domain" description="SAP" evidence="1">
    <location>
        <begin position="263"/>
        <end position="297"/>
    </location>
</feature>
<sequence>MAATASMPVSPAVTFHGFPQLALELRTMIWKFAARQVRVVEVEEIQAKYKGRIHVRRYGSKTLVPGMLHACDESREIGLRGYEKIVFDGIFTGSYINWDIDYIGYRPAFIWNTTYELDRFLSSQQPRTSPAKMAKKCRRMVIFDCYLAIWNSHRMRKLKNLEEVVFLFPDDFGESCRGSGNVNLAPMTSPEQDEQSRINKYISKARLRSFQSDLPGLKSLGAMRSSREPERCLSLPEETGRGILYPDEALLQTRPELPKRINFKRYRLPELRQAAQDHGISDRGQRKELITRLEMEDKALFREEMKDYQEKMLKYSAEVHKLLSTTTPEIPHRKSFETYTLVQLQDEAHTRKMEDGGSANELLARLEAWEKALYEERVKVRDDHRSMKARIARIEWF</sequence>
<reference evidence="2 3" key="1">
    <citation type="journal article" date="2024" name="Commun. Biol.">
        <title>Comparative genomic analysis of thermophilic fungi reveals convergent evolutionary adaptations and gene losses.</title>
        <authorList>
            <person name="Steindorff A.S."/>
            <person name="Aguilar-Pontes M.V."/>
            <person name="Robinson A.J."/>
            <person name="Andreopoulos B."/>
            <person name="LaButti K."/>
            <person name="Kuo A."/>
            <person name="Mondo S."/>
            <person name="Riley R."/>
            <person name="Otillar R."/>
            <person name="Haridas S."/>
            <person name="Lipzen A."/>
            <person name="Grimwood J."/>
            <person name="Schmutz J."/>
            <person name="Clum A."/>
            <person name="Reid I.D."/>
            <person name="Moisan M.C."/>
            <person name="Butler G."/>
            <person name="Nguyen T.T.M."/>
            <person name="Dewar K."/>
            <person name="Conant G."/>
            <person name="Drula E."/>
            <person name="Henrissat B."/>
            <person name="Hansel C."/>
            <person name="Singer S."/>
            <person name="Hutchinson M.I."/>
            <person name="de Vries R.P."/>
            <person name="Natvig D.O."/>
            <person name="Powell A.J."/>
            <person name="Tsang A."/>
            <person name="Grigoriev I.V."/>
        </authorList>
    </citation>
    <scope>NUCLEOTIDE SEQUENCE [LARGE SCALE GENOMIC DNA]</scope>
    <source>
        <strain evidence="2 3">CBS 494.80</strain>
    </source>
</reference>
<dbReference type="Pfam" id="PF20150">
    <property type="entry name" value="2EXR"/>
    <property type="match status" value="1"/>
</dbReference>
<name>A0ABR4D0D7_9HELO</name>
<protein>
    <recommendedName>
        <fullName evidence="1">SAP domain-containing protein</fullName>
    </recommendedName>
</protein>
<accession>A0ABR4D0D7</accession>
<dbReference type="PANTHER" id="PTHR35910">
    <property type="entry name" value="2EXR DOMAIN-CONTAINING PROTEIN"/>
    <property type="match status" value="1"/>
</dbReference>
<organism evidence="2 3">
    <name type="scientific">Oculimacula yallundae</name>
    <dbReference type="NCBI Taxonomy" id="86028"/>
    <lineage>
        <taxon>Eukaryota</taxon>
        <taxon>Fungi</taxon>
        <taxon>Dikarya</taxon>
        <taxon>Ascomycota</taxon>
        <taxon>Pezizomycotina</taxon>
        <taxon>Leotiomycetes</taxon>
        <taxon>Helotiales</taxon>
        <taxon>Ploettnerulaceae</taxon>
        <taxon>Oculimacula</taxon>
    </lineage>
</organism>
<dbReference type="EMBL" id="JAZHXI010000002">
    <property type="protein sequence ID" value="KAL2074794.1"/>
    <property type="molecule type" value="Genomic_DNA"/>
</dbReference>
<evidence type="ECO:0000313" key="2">
    <source>
        <dbReference type="EMBL" id="KAL2074794.1"/>
    </source>
</evidence>
<dbReference type="Proteomes" id="UP001595075">
    <property type="component" value="Unassembled WGS sequence"/>
</dbReference>
<dbReference type="PROSITE" id="PS50800">
    <property type="entry name" value="SAP"/>
    <property type="match status" value="1"/>
</dbReference>
<evidence type="ECO:0000313" key="3">
    <source>
        <dbReference type="Proteomes" id="UP001595075"/>
    </source>
</evidence>
<dbReference type="InterPro" id="IPR045518">
    <property type="entry name" value="2EXR"/>
</dbReference>
<gene>
    <name evidence="2" type="ORF">VTL71DRAFT_8573</name>
</gene>
<dbReference type="InterPro" id="IPR003034">
    <property type="entry name" value="SAP_dom"/>
</dbReference>